<gene>
    <name evidence="2" type="ORF">KTQ36_10065</name>
</gene>
<proteinExistence type="predicted"/>
<dbReference type="Proteomes" id="UP000698028">
    <property type="component" value="Unassembled WGS sequence"/>
</dbReference>
<keyword evidence="3" id="KW-1185">Reference proteome</keyword>
<evidence type="ECO:0000256" key="1">
    <source>
        <dbReference type="SAM" id="MobiDB-lite"/>
    </source>
</evidence>
<organism evidence="2 3">
    <name type="scientific">Sphingomicrobium clamense</name>
    <dbReference type="NCBI Taxonomy" id="2851013"/>
    <lineage>
        <taxon>Bacteria</taxon>
        <taxon>Pseudomonadati</taxon>
        <taxon>Pseudomonadota</taxon>
        <taxon>Alphaproteobacteria</taxon>
        <taxon>Sphingomonadales</taxon>
        <taxon>Sphingomonadaceae</taxon>
        <taxon>Sphingomicrobium</taxon>
    </lineage>
</organism>
<name>A0ABS6V7T0_9SPHN</name>
<reference evidence="2 3" key="1">
    <citation type="submission" date="2021-07" db="EMBL/GenBank/DDBJ databases">
        <title>The draft genome sequence of Sphingomicrobium sp. B8.</title>
        <authorList>
            <person name="Mu L."/>
        </authorList>
    </citation>
    <scope>NUCLEOTIDE SEQUENCE [LARGE SCALE GENOMIC DNA]</scope>
    <source>
        <strain evidence="2 3">B8</strain>
    </source>
</reference>
<protein>
    <recommendedName>
        <fullName evidence="4">PepSY domain-containing protein</fullName>
    </recommendedName>
</protein>
<feature type="region of interest" description="Disordered" evidence="1">
    <location>
        <begin position="19"/>
        <end position="39"/>
    </location>
</feature>
<comment type="caution">
    <text evidence="2">The sequence shown here is derived from an EMBL/GenBank/DDBJ whole genome shotgun (WGS) entry which is preliminary data.</text>
</comment>
<accession>A0ABS6V7T0</accession>
<evidence type="ECO:0000313" key="2">
    <source>
        <dbReference type="EMBL" id="MBW0145635.1"/>
    </source>
</evidence>
<feature type="compositionally biased region" description="Basic and acidic residues" evidence="1">
    <location>
        <begin position="23"/>
        <end position="33"/>
    </location>
</feature>
<evidence type="ECO:0008006" key="4">
    <source>
        <dbReference type="Google" id="ProtNLM"/>
    </source>
</evidence>
<dbReference type="EMBL" id="JAHVAH010000001">
    <property type="protein sequence ID" value="MBW0145635.1"/>
    <property type="molecule type" value="Genomic_DNA"/>
</dbReference>
<evidence type="ECO:0000313" key="3">
    <source>
        <dbReference type="Proteomes" id="UP000698028"/>
    </source>
</evidence>
<sequence>MTIPEAPAAAFDRDSALAAAKQDNGRDQDRAYDATKSGKSMPLPMIERRVVPQMGGAQYLGPEFRGSIYRLKFLRNGRVIWVDVDASTGRVVRRSGN</sequence>